<name>A0ACA9YAX5_9ASCO</name>
<reference evidence="1" key="1">
    <citation type="submission" date="2022-06" db="EMBL/GenBank/DDBJ databases">
        <authorList>
            <person name="Legras J.-L."/>
            <person name="Devillers H."/>
            <person name="Grondin C."/>
        </authorList>
    </citation>
    <scope>NUCLEOTIDE SEQUENCE</scope>
    <source>
        <strain evidence="1">CLIB 1444</strain>
    </source>
</reference>
<sequence length="421" mass="47105">MSLPEVNAEDSLEFLSKFIQIPSHSRSPAEIDAVKYITAALNDIGIEADSPEFNDKTDGMLRCNSIGVWKGTGKNPDAKKLLFNGHVDVNPVTEGWTVDPYGGIYHKEKEYKIGDDKWIYGIGVSNMKSGCCAYYMAVKTLIENGWKVSNDVTLTYVVGELQGGVGTVALLEQNRITKDTADYFINCEPTDVYALIMHAGSAIFEINIIGDTRHMSKREEATDAIFCAMEAIQKLTYMTFSSPRTDVHKSINRCHVGTIHGGLGRNYEDWRPPQVADFVTIKGAARYAPGQTEEIVLEDLRRELESVKEKYPKMKFELKQVKHDFMPPFEVDPQAEIVQKLNECYKSVRGVDQPTGALRPPCFYGSDAGHLYEKLGMQGIVCGPGGKFNTMPDERVDIIDYLDTIRMFMKIIVDICGGYKE</sequence>
<evidence type="ECO:0000313" key="2">
    <source>
        <dbReference type="Proteomes" id="UP001152531"/>
    </source>
</evidence>
<dbReference type="EMBL" id="CALSDN010000008">
    <property type="protein sequence ID" value="CAH6722052.1"/>
    <property type="molecule type" value="Genomic_DNA"/>
</dbReference>
<protein>
    <submittedName>
        <fullName evidence="1">Uncharacterized protein</fullName>
    </submittedName>
</protein>
<keyword evidence="2" id="KW-1185">Reference proteome</keyword>
<proteinExistence type="predicted"/>
<accession>A0ACA9YAX5</accession>
<dbReference type="Proteomes" id="UP001152531">
    <property type="component" value="Unassembled WGS sequence"/>
</dbReference>
<comment type="caution">
    <text evidence="1">The sequence shown here is derived from an EMBL/GenBank/DDBJ whole genome shotgun (WGS) entry which is preliminary data.</text>
</comment>
<evidence type="ECO:0000313" key="1">
    <source>
        <dbReference type="EMBL" id="CAH6722052.1"/>
    </source>
</evidence>
<gene>
    <name evidence="1" type="ORF">CLIB1444_08S00760</name>
</gene>
<organism evidence="1 2">
    <name type="scientific">[Candida] jaroonii</name>
    <dbReference type="NCBI Taxonomy" id="467808"/>
    <lineage>
        <taxon>Eukaryota</taxon>
        <taxon>Fungi</taxon>
        <taxon>Dikarya</taxon>
        <taxon>Ascomycota</taxon>
        <taxon>Saccharomycotina</taxon>
        <taxon>Pichiomycetes</taxon>
        <taxon>Debaryomycetaceae</taxon>
        <taxon>Yamadazyma</taxon>
    </lineage>
</organism>